<evidence type="ECO:0000313" key="8">
    <source>
        <dbReference type="Proteomes" id="UP000628775"/>
    </source>
</evidence>
<dbReference type="InterPro" id="IPR036804">
    <property type="entry name" value="CheR_N_sf"/>
</dbReference>
<sequence>MQDDYHWFQSEIFKMTGINLALYKEDQMRRRLSSLKSKHGAASFVEYHEQLKHSPKLLEECLDKITINVTEFFRNKQRWDVLEQTILPSLISGKKDKFKVWSSACSTGEEPYSLSILLSKHLSDVDYDILATDIDQKVLDLAKRGVYPDRALKEVSDAERKAFFIERAGSWAVNDRVKQSVRFRSLNLLADRFERNFDLILCRNVVIYFTDAAKHELYGKLANALNEGGVLFVGSTEQIFNPKQYGLEPIETFFYKKIPY</sequence>
<dbReference type="InterPro" id="IPR022642">
    <property type="entry name" value="CheR_C"/>
</dbReference>
<dbReference type="Gene3D" id="3.40.50.150">
    <property type="entry name" value="Vaccinia Virus protein VP39"/>
    <property type="match status" value="1"/>
</dbReference>
<dbReference type="EC" id="2.1.1.80" evidence="2"/>
<dbReference type="SMART" id="SM00138">
    <property type="entry name" value="MeTrc"/>
    <property type="match status" value="1"/>
</dbReference>
<dbReference type="PANTHER" id="PTHR24422:SF19">
    <property type="entry name" value="CHEMOTAXIS PROTEIN METHYLTRANSFERASE"/>
    <property type="match status" value="1"/>
</dbReference>
<dbReference type="GO" id="GO:0008983">
    <property type="term" value="F:protein-glutamate O-methyltransferase activity"/>
    <property type="evidence" value="ECO:0007669"/>
    <property type="project" value="UniProtKB-EC"/>
</dbReference>
<comment type="caution">
    <text evidence="7">The sequence shown here is derived from an EMBL/GenBank/DDBJ whole genome shotgun (WGS) entry which is preliminary data.</text>
</comment>
<dbReference type="SUPFAM" id="SSF53335">
    <property type="entry name" value="S-adenosyl-L-methionine-dependent methyltransferases"/>
    <property type="match status" value="1"/>
</dbReference>
<dbReference type="InterPro" id="IPR029063">
    <property type="entry name" value="SAM-dependent_MTases_sf"/>
</dbReference>
<dbReference type="AlphaFoldDB" id="A0A8J2VMK3"/>
<dbReference type="Pfam" id="PF03705">
    <property type="entry name" value="CheR_N"/>
    <property type="match status" value="1"/>
</dbReference>
<gene>
    <name evidence="7" type="primary">cheR</name>
    <name evidence="7" type="ORF">GCM10011391_16960</name>
</gene>
<evidence type="ECO:0000259" key="6">
    <source>
        <dbReference type="PROSITE" id="PS50123"/>
    </source>
</evidence>
<evidence type="ECO:0000256" key="5">
    <source>
        <dbReference type="ARBA" id="ARBA00022691"/>
    </source>
</evidence>
<evidence type="ECO:0000256" key="1">
    <source>
        <dbReference type="ARBA" id="ARBA00001541"/>
    </source>
</evidence>
<comment type="catalytic activity">
    <reaction evidence="1">
        <text>L-glutamyl-[protein] + S-adenosyl-L-methionine = [protein]-L-glutamate 5-O-methyl ester + S-adenosyl-L-homocysteine</text>
        <dbReference type="Rhea" id="RHEA:24452"/>
        <dbReference type="Rhea" id="RHEA-COMP:10208"/>
        <dbReference type="Rhea" id="RHEA-COMP:10311"/>
        <dbReference type="ChEBI" id="CHEBI:29973"/>
        <dbReference type="ChEBI" id="CHEBI:57856"/>
        <dbReference type="ChEBI" id="CHEBI:59789"/>
        <dbReference type="ChEBI" id="CHEBI:82795"/>
        <dbReference type="EC" id="2.1.1.80"/>
    </reaction>
</comment>
<dbReference type="EMBL" id="BMIR01000006">
    <property type="protein sequence ID" value="GGE38772.1"/>
    <property type="molecule type" value="Genomic_DNA"/>
</dbReference>
<keyword evidence="3 7" id="KW-0489">Methyltransferase</keyword>
<organism evidence="7 8">
    <name type="scientific">Pullulanibacillus camelliae</name>
    <dbReference type="NCBI Taxonomy" id="1707096"/>
    <lineage>
        <taxon>Bacteria</taxon>
        <taxon>Bacillati</taxon>
        <taxon>Bacillota</taxon>
        <taxon>Bacilli</taxon>
        <taxon>Bacillales</taxon>
        <taxon>Sporolactobacillaceae</taxon>
        <taxon>Pullulanibacillus</taxon>
    </lineage>
</organism>
<accession>A0A8J2VMK3</accession>
<evidence type="ECO:0000256" key="2">
    <source>
        <dbReference type="ARBA" id="ARBA00012534"/>
    </source>
</evidence>
<dbReference type="GO" id="GO:0032259">
    <property type="term" value="P:methylation"/>
    <property type="evidence" value="ECO:0007669"/>
    <property type="project" value="UniProtKB-KW"/>
</dbReference>
<evidence type="ECO:0000256" key="4">
    <source>
        <dbReference type="ARBA" id="ARBA00022679"/>
    </source>
</evidence>
<dbReference type="PROSITE" id="PS50123">
    <property type="entry name" value="CHER"/>
    <property type="match status" value="1"/>
</dbReference>
<proteinExistence type="predicted"/>
<protein>
    <recommendedName>
        <fullName evidence="2">protein-glutamate O-methyltransferase</fullName>
        <ecNumber evidence="2">2.1.1.80</ecNumber>
    </recommendedName>
</protein>
<evidence type="ECO:0000313" key="7">
    <source>
        <dbReference type="EMBL" id="GGE38772.1"/>
    </source>
</evidence>
<dbReference type="PRINTS" id="PR00996">
    <property type="entry name" value="CHERMTFRASE"/>
</dbReference>
<dbReference type="RefSeq" id="WP_188692129.1">
    <property type="nucleotide sequence ID" value="NZ_BMIR01000006.1"/>
</dbReference>
<dbReference type="Proteomes" id="UP000628775">
    <property type="component" value="Unassembled WGS sequence"/>
</dbReference>
<reference evidence="7" key="1">
    <citation type="journal article" date="2014" name="Int. J. Syst. Evol. Microbiol.">
        <title>Complete genome sequence of Corynebacterium casei LMG S-19264T (=DSM 44701T), isolated from a smear-ripened cheese.</title>
        <authorList>
            <consortium name="US DOE Joint Genome Institute (JGI-PGF)"/>
            <person name="Walter F."/>
            <person name="Albersmeier A."/>
            <person name="Kalinowski J."/>
            <person name="Ruckert C."/>
        </authorList>
    </citation>
    <scope>NUCLEOTIDE SEQUENCE</scope>
    <source>
        <strain evidence="7">CGMCC 1.15371</strain>
    </source>
</reference>
<reference evidence="7" key="2">
    <citation type="submission" date="2020-09" db="EMBL/GenBank/DDBJ databases">
        <authorList>
            <person name="Sun Q."/>
            <person name="Zhou Y."/>
        </authorList>
    </citation>
    <scope>NUCLEOTIDE SEQUENCE</scope>
    <source>
        <strain evidence="7">CGMCC 1.15371</strain>
    </source>
</reference>
<name>A0A8J2VMK3_9BACL</name>
<dbReference type="InterPro" id="IPR000780">
    <property type="entry name" value="CheR_MeTrfase"/>
</dbReference>
<dbReference type="CDD" id="cd02440">
    <property type="entry name" value="AdoMet_MTases"/>
    <property type="match status" value="1"/>
</dbReference>
<keyword evidence="4" id="KW-0808">Transferase</keyword>
<keyword evidence="5" id="KW-0949">S-adenosyl-L-methionine</keyword>
<feature type="domain" description="CheR-type methyltransferase" evidence="6">
    <location>
        <begin position="1"/>
        <end position="260"/>
    </location>
</feature>
<keyword evidence="8" id="KW-1185">Reference proteome</keyword>
<dbReference type="Gene3D" id="1.10.155.10">
    <property type="entry name" value="Chemotaxis receptor methyltransferase CheR, N-terminal domain"/>
    <property type="match status" value="1"/>
</dbReference>
<dbReference type="SUPFAM" id="SSF47757">
    <property type="entry name" value="Chemotaxis receptor methyltransferase CheR, N-terminal domain"/>
    <property type="match status" value="1"/>
</dbReference>
<dbReference type="Pfam" id="PF01739">
    <property type="entry name" value="CheR"/>
    <property type="match status" value="1"/>
</dbReference>
<dbReference type="InterPro" id="IPR050903">
    <property type="entry name" value="Bact_Chemotaxis_MeTrfase"/>
</dbReference>
<evidence type="ECO:0000256" key="3">
    <source>
        <dbReference type="ARBA" id="ARBA00022603"/>
    </source>
</evidence>
<dbReference type="InterPro" id="IPR022641">
    <property type="entry name" value="CheR_N"/>
</dbReference>
<dbReference type="PANTHER" id="PTHR24422">
    <property type="entry name" value="CHEMOTAXIS PROTEIN METHYLTRANSFERASE"/>
    <property type="match status" value="1"/>
</dbReference>